<dbReference type="GO" id="GO:0004222">
    <property type="term" value="F:metalloendopeptidase activity"/>
    <property type="evidence" value="ECO:0007669"/>
    <property type="project" value="TreeGrafter"/>
</dbReference>
<dbReference type="EMBL" id="NUIL01000042">
    <property type="protein sequence ID" value="PGO23356.1"/>
    <property type="molecule type" value="Genomic_DNA"/>
</dbReference>
<dbReference type="AlphaFoldDB" id="A0A2B9PL07"/>
<dbReference type="InterPro" id="IPR011055">
    <property type="entry name" value="Dup_hybrid_motif"/>
</dbReference>
<name>A0A2B9PL07_BACCE</name>
<feature type="domain" description="M23ase beta-sheet core" evidence="1">
    <location>
        <begin position="2"/>
        <end position="87"/>
    </location>
</feature>
<reference evidence="2 3" key="1">
    <citation type="submission" date="2017-09" db="EMBL/GenBank/DDBJ databases">
        <title>Large-scale bioinformatics analysis of Bacillus genomes uncovers conserved roles of natural products in bacterial physiology.</title>
        <authorList>
            <consortium name="Agbiome Team Llc"/>
            <person name="Bleich R.M."/>
            <person name="Grubbs K.J."/>
            <person name="Santa Maria K.C."/>
            <person name="Allen S.E."/>
            <person name="Farag S."/>
            <person name="Shank E.A."/>
            <person name="Bowers A."/>
        </authorList>
    </citation>
    <scope>NUCLEOTIDE SEQUENCE [LARGE SCALE GENOMIC DNA]</scope>
    <source>
        <strain evidence="2 3">AFS050027</strain>
    </source>
</reference>
<dbReference type="PANTHER" id="PTHR21666:SF270">
    <property type="entry name" value="MUREIN HYDROLASE ACTIVATOR ENVC"/>
    <property type="match status" value="1"/>
</dbReference>
<dbReference type="PANTHER" id="PTHR21666">
    <property type="entry name" value="PEPTIDASE-RELATED"/>
    <property type="match status" value="1"/>
</dbReference>
<dbReference type="InterPro" id="IPR050570">
    <property type="entry name" value="Cell_wall_metabolism_enzyme"/>
</dbReference>
<organism evidence="2 3">
    <name type="scientific">Bacillus cereus</name>
    <dbReference type="NCBI Taxonomy" id="1396"/>
    <lineage>
        <taxon>Bacteria</taxon>
        <taxon>Bacillati</taxon>
        <taxon>Bacillota</taxon>
        <taxon>Bacilli</taxon>
        <taxon>Bacillales</taxon>
        <taxon>Bacillaceae</taxon>
        <taxon>Bacillus</taxon>
        <taxon>Bacillus cereus group</taxon>
    </lineage>
</organism>
<protein>
    <recommendedName>
        <fullName evidence="1">M23ase beta-sheet core domain-containing protein</fullName>
    </recommendedName>
</protein>
<dbReference type="Pfam" id="PF01551">
    <property type="entry name" value="Peptidase_M23"/>
    <property type="match status" value="1"/>
</dbReference>
<proteinExistence type="predicted"/>
<dbReference type="InterPro" id="IPR016047">
    <property type="entry name" value="M23ase_b-sheet_dom"/>
</dbReference>
<dbReference type="Proteomes" id="UP000223777">
    <property type="component" value="Unassembled WGS sequence"/>
</dbReference>
<sequence>MPVGTPVYAAESGKIIYTASGYYDTCAGGTCHPNLITIKSDTDGYVTQYVHMNPLLSLSPGDHVKLGQQIGKIDLSGDTPTPHVHMARFAADGTPTCNWSIPITTTIPDNGLYKP</sequence>
<dbReference type="CDD" id="cd12797">
    <property type="entry name" value="M23_peptidase"/>
    <property type="match status" value="1"/>
</dbReference>
<evidence type="ECO:0000313" key="3">
    <source>
        <dbReference type="Proteomes" id="UP000223777"/>
    </source>
</evidence>
<evidence type="ECO:0000259" key="1">
    <source>
        <dbReference type="Pfam" id="PF01551"/>
    </source>
</evidence>
<gene>
    <name evidence="2" type="ORF">CN984_23540</name>
</gene>
<dbReference type="SUPFAM" id="SSF51261">
    <property type="entry name" value="Duplicated hybrid motif"/>
    <property type="match status" value="1"/>
</dbReference>
<accession>A0A2B9PL07</accession>
<comment type="caution">
    <text evidence="2">The sequence shown here is derived from an EMBL/GenBank/DDBJ whole genome shotgun (WGS) entry which is preliminary data.</text>
</comment>
<dbReference type="RefSeq" id="WP_098766706.1">
    <property type="nucleotide sequence ID" value="NZ_NUIL01000042.1"/>
</dbReference>
<evidence type="ECO:0000313" key="2">
    <source>
        <dbReference type="EMBL" id="PGO23356.1"/>
    </source>
</evidence>
<dbReference type="Gene3D" id="2.70.70.10">
    <property type="entry name" value="Glucose Permease (Domain IIA)"/>
    <property type="match status" value="1"/>
</dbReference>